<evidence type="ECO:0000313" key="4">
    <source>
        <dbReference type="Proteomes" id="UP000824166"/>
    </source>
</evidence>
<evidence type="ECO:0000256" key="1">
    <source>
        <dbReference type="SAM" id="SignalP"/>
    </source>
</evidence>
<proteinExistence type="predicted"/>
<dbReference type="PANTHER" id="PTHR46825:SF7">
    <property type="entry name" value="D-ALANYL-D-ALANINE CARBOXYPEPTIDASE"/>
    <property type="match status" value="1"/>
</dbReference>
<feature type="domain" description="Beta-lactamase-related" evidence="2">
    <location>
        <begin position="81"/>
        <end position="366"/>
    </location>
</feature>
<evidence type="ECO:0000313" key="3">
    <source>
        <dbReference type="EMBL" id="MBU8866606.1"/>
    </source>
</evidence>
<feature type="signal peptide" evidence="1">
    <location>
        <begin position="1"/>
        <end position="28"/>
    </location>
</feature>
<dbReference type="EMBL" id="JAHOPC010000005">
    <property type="protein sequence ID" value="MBU8866606.1"/>
    <property type="molecule type" value="Genomic_DNA"/>
</dbReference>
<comment type="caution">
    <text evidence="3">The sequence shown here is derived from an EMBL/GenBank/DDBJ whole genome shotgun (WGS) entry which is preliminary data.</text>
</comment>
<dbReference type="InterPro" id="IPR001466">
    <property type="entry name" value="Beta-lactam-related"/>
</dbReference>
<dbReference type="RefSeq" id="WP_216924735.1">
    <property type="nucleotide sequence ID" value="NZ_JAHOPC010000005.1"/>
</dbReference>
<keyword evidence="1" id="KW-0732">Signal</keyword>
<dbReference type="InterPro" id="IPR050491">
    <property type="entry name" value="AmpC-like"/>
</dbReference>
<accession>A0ABS6I4E2</accession>
<dbReference type="PANTHER" id="PTHR46825">
    <property type="entry name" value="D-ALANYL-D-ALANINE-CARBOXYPEPTIDASE/ENDOPEPTIDASE AMPH"/>
    <property type="match status" value="1"/>
</dbReference>
<name>A0ABS6I4E2_9MICC</name>
<dbReference type="Pfam" id="PF00144">
    <property type="entry name" value="Beta-lactamase"/>
    <property type="match status" value="1"/>
</dbReference>
<organism evidence="3 4">
    <name type="scientific">Paenarthrobacter aromaticivorans</name>
    <dbReference type="NCBI Taxonomy" id="2849150"/>
    <lineage>
        <taxon>Bacteria</taxon>
        <taxon>Bacillati</taxon>
        <taxon>Actinomycetota</taxon>
        <taxon>Actinomycetes</taxon>
        <taxon>Micrococcales</taxon>
        <taxon>Micrococcaceae</taxon>
        <taxon>Paenarthrobacter</taxon>
    </lineage>
</organism>
<reference evidence="3 4" key="1">
    <citation type="submission" date="2021-06" db="EMBL/GenBank/DDBJ databases">
        <authorList>
            <person name="Jeong J.W."/>
        </authorList>
    </citation>
    <scope>NUCLEOTIDE SEQUENCE [LARGE SCALE GENOMIC DNA]</scope>
    <source>
        <strain evidence="3 4">MMS21-TAE1-1</strain>
    </source>
</reference>
<keyword evidence="4" id="KW-1185">Reference proteome</keyword>
<evidence type="ECO:0000259" key="2">
    <source>
        <dbReference type="Pfam" id="PF00144"/>
    </source>
</evidence>
<gene>
    <name evidence="3" type="ORF">KSW38_09925</name>
</gene>
<dbReference type="Proteomes" id="UP000824166">
    <property type="component" value="Unassembled WGS sequence"/>
</dbReference>
<dbReference type="PROSITE" id="PS51257">
    <property type="entry name" value="PROKAR_LIPOPROTEIN"/>
    <property type="match status" value="1"/>
</dbReference>
<sequence>MKAVPRRIISFRLAAMAMAILFVPSFGACTNAPDPPDQLSPTARPSTGPAFVSVLEKYSEDMRDAGAPAVLIQMKSRVGEWSTAVGVRSLTNQEPVHLADQVHVGALTTSMVAVSVLKLVEEGRVRLDEPITRYVPELENLIHPPPSVTVRSLLSHRSGMPSYWEGDVAPSLRDGLAKRFSHEDRLAIAAASPWNSKGSTGTFIYSESDYSALALLVEKLRGRNLGEVLQTDIMEPLGLRDTLMMGEQTAPQKMIHGYILEKDERIDTTLSAFNIGSADTGMISSIPDINAFFAALTQGKLLKPRTFTEMQSPNQDYGLGLMKRYDPCSNNYYYGHSGVTLGYGTLALTSADGSRQIAIAVSRPLSPELVGYDDGPAFQMMQVALEALNKAC</sequence>
<protein>
    <submittedName>
        <fullName evidence="3">Beta-lactamase family protein</fullName>
    </submittedName>
</protein>
<feature type="chain" id="PRO_5047291274" evidence="1">
    <location>
        <begin position="29"/>
        <end position="392"/>
    </location>
</feature>